<gene>
    <name evidence="7" type="primary">impdh</name>
    <name evidence="7" type="ORF">AK812_SmicGene20411</name>
</gene>
<evidence type="ECO:0000259" key="5">
    <source>
        <dbReference type="PROSITE" id="PS50157"/>
    </source>
</evidence>
<dbReference type="Proteomes" id="UP000186817">
    <property type="component" value="Unassembled WGS sequence"/>
</dbReference>
<dbReference type="Gene3D" id="3.60.10.10">
    <property type="entry name" value="Endonuclease/exonuclease/phosphatase"/>
    <property type="match status" value="1"/>
</dbReference>
<dbReference type="FunFam" id="3.20.20.70:FF:000424">
    <property type="entry name" value="Inosine-5'-monophosphate dehydrogenase 2"/>
    <property type="match status" value="1"/>
</dbReference>
<keyword evidence="8" id="KW-1185">Reference proteome</keyword>
<evidence type="ECO:0000256" key="4">
    <source>
        <dbReference type="SAM" id="MobiDB-lite"/>
    </source>
</evidence>
<feature type="region of interest" description="Disordered" evidence="4">
    <location>
        <begin position="1231"/>
        <end position="1269"/>
    </location>
</feature>
<feature type="compositionally biased region" description="Gly residues" evidence="4">
    <location>
        <begin position="175"/>
        <end position="184"/>
    </location>
</feature>
<dbReference type="InterPro" id="IPR013087">
    <property type="entry name" value="Znf_C2H2_type"/>
</dbReference>
<evidence type="ECO:0000256" key="3">
    <source>
        <dbReference type="SAM" id="Coils"/>
    </source>
</evidence>
<evidence type="ECO:0000313" key="8">
    <source>
        <dbReference type="Proteomes" id="UP000186817"/>
    </source>
</evidence>
<dbReference type="Pfam" id="PF00075">
    <property type="entry name" value="RNase_H"/>
    <property type="match status" value="1"/>
</dbReference>
<dbReference type="SUPFAM" id="SSF56219">
    <property type="entry name" value="DNase I-like"/>
    <property type="match status" value="1"/>
</dbReference>
<organism evidence="7 8">
    <name type="scientific">Symbiodinium microadriaticum</name>
    <name type="common">Dinoflagellate</name>
    <name type="synonym">Zooxanthella microadriatica</name>
    <dbReference type="NCBI Taxonomy" id="2951"/>
    <lineage>
        <taxon>Eukaryota</taxon>
        <taxon>Sar</taxon>
        <taxon>Alveolata</taxon>
        <taxon>Dinophyceae</taxon>
        <taxon>Suessiales</taxon>
        <taxon>Symbiodiniaceae</taxon>
        <taxon>Symbiodinium</taxon>
    </lineage>
</organism>
<feature type="compositionally biased region" description="Pro residues" evidence="4">
    <location>
        <begin position="811"/>
        <end position="821"/>
    </location>
</feature>
<accession>A0A1Q9DQ30</accession>
<evidence type="ECO:0000256" key="2">
    <source>
        <dbReference type="PROSITE-ProRule" id="PRU00042"/>
    </source>
</evidence>
<feature type="compositionally biased region" description="Basic and acidic residues" evidence="4">
    <location>
        <begin position="377"/>
        <end position="399"/>
    </location>
</feature>
<dbReference type="PROSITE" id="PS00028">
    <property type="entry name" value="ZINC_FINGER_C2H2_1"/>
    <property type="match status" value="1"/>
</dbReference>
<feature type="region of interest" description="Disordered" evidence="4">
    <location>
        <begin position="372"/>
        <end position="425"/>
    </location>
</feature>
<dbReference type="InterPro" id="IPR002156">
    <property type="entry name" value="RNaseH_domain"/>
</dbReference>
<feature type="coiled-coil region" evidence="3">
    <location>
        <begin position="2860"/>
        <end position="2890"/>
    </location>
</feature>
<evidence type="ECO:0000259" key="6">
    <source>
        <dbReference type="PROSITE" id="PS50879"/>
    </source>
</evidence>
<feature type="region of interest" description="Disordered" evidence="4">
    <location>
        <begin position="1041"/>
        <end position="1068"/>
    </location>
</feature>
<protein>
    <submittedName>
        <fullName evidence="7">Inosine-5'-monophosphate dehydrogenase</fullName>
    </submittedName>
</protein>
<feature type="domain" description="RNase H type-1" evidence="6">
    <location>
        <begin position="1362"/>
        <end position="1522"/>
    </location>
</feature>
<feature type="domain" description="C2H2-type" evidence="5">
    <location>
        <begin position="2695"/>
        <end position="2718"/>
    </location>
</feature>
<keyword evidence="3" id="KW-0175">Coiled coil</keyword>
<dbReference type="GO" id="GO:0004523">
    <property type="term" value="F:RNA-DNA hybrid ribonuclease activity"/>
    <property type="evidence" value="ECO:0007669"/>
    <property type="project" value="InterPro"/>
</dbReference>
<dbReference type="Gene3D" id="3.30.420.10">
    <property type="entry name" value="Ribonuclease H-like superfamily/Ribonuclease H"/>
    <property type="match status" value="1"/>
</dbReference>
<dbReference type="InterPro" id="IPR036397">
    <property type="entry name" value="RNaseH_sf"/>
</dbReference>
<dbReference type="PANTHER" id="PTHR11911">
    <property type="entry name" value="INOSINE-5-MONOPHOSPHATE DEHYDROGENASE RELATED"/>
    <property type="match status" value="1"/>
</dbReference>
<feature type="compositionally biased region" description="Polar residues" evidence="4">
    <location>
        <begin position="1046"/>
        <end position="1055"/>
    </location>
</feature>
<dbReference type="GO" id="GO:0008270">
    <property type="term" value="F:zinc ion binding"/>
    <property type="evidence" value="ECO:0007669"/>
    <property type="project" value="UniProtKB-KW"/>
</dbReference>
<dbReference type="Pfam" id="PF00478">
    <property type="entry name" value="IMPDH"/>
    <property type="match status" value="1"/>
</dbReference>
<dbReference type="SUPFAM" id="SSF53098">
    <property type="entry name" value="Ribonuclease H-like"/>
    <property type="match status" value="1"/>
</dbReference>
<sequence>MWQELCQHAQTVATQLFALADIAAFSGISPTGREQTDDLRKQARKVRGEYLLVLERLRYLTRCTVAVWAHTMEADPLNVHGANFLELGDQHGGSPVEMLMRQYEQTLGRFLPSLWKGVATELQFFPEAPPSLGVARMGAIIHSPSRGSAVESIAFQAWFPSSSKRRLGSATAQGKGKGSKGSKGGGKDKGVGSEIAPTAPQMENVPAPPAAVVPATPKKTNEAGARLCRRNMVAEHQRSSAQSQAKSMHKAVAEQSKACAELQKLRANRAQYLAAWKGYIDQLSTLLEAQINEQGIFLEKFNAAEIDWISAEREATMYIARMATKDQGSSEADQDMEDGEFRASEAAEAEARLQKEKEDHLRAGVSLQEALQVARQQAEEHLARHQREGSRTPRRKAEVDGEEPQQRQGPGESVDLTKEPGGAAATPFKLGLEKPQPVAVVATNQLQPVRSVGGPASVLQIVDAPPAQAKAGCDPVPLDTNRSLLAAQSQPVHLLGCTASVPPLSEDLCEVPRCASSVVPPDEVPHGDASLSQPVHPVGSTALVPAASGVDFRTKGPSAHHTPVALTRGTTAQPACLLAEPSADQSFHNAQSQLVHPLGCTASVPPSTKDICEVPVCAPTVVPSDEVQHGGQVASRSATLRLRPTALYGKGCRLDLMSRVSRPEWSLLDYITAAVRSVPYRVRLVWYIVHPIQGLPSPQIVVTAQDAPAGSRALPVDLRELGGMLHTIELGPGPIRPVWEKLRDKGVDPGGRLEQAWLDDLCEFRDEQGQRVVDIPAEGTSPEWIVLSLTDPSAPVRILVDYVGGAGPVLRVPPPVPPPRGPSDTPASTSCTTTAVAVQPVAHHCQAVGPDETAVLPEDLAGPAERLICMGSVPGLRYLLRERVPLQRHYTLFERAGNLHIRPLRPDWSLQDLVQDVMLVVPMLRSIQVLHSPLDRLPILQVVATEMGWPADSMAVPFDLRGAGLQICTLVLGPGLTQRILHEAVWAECTAGRSGVPDTVPFADSLGRTGDTRRPLSDVQFFVPMYPAAWANDPAVTGLVVDGEHSPTSPLSADSAQRARPANGPVPQQLTLAQTRDNSAIMRDELTRHINARIHLMGYAGPDLYPVTVMGMHHGPVMLYLPGPEPSLEHVQIVLDSIPEMPTGVRAFPCDTFPGETSIFVTADPEAGTATAIVASTLGFGLDNLISVPLLPTQQHLGTAVYLAPGYGLNHLKGHRMVITYAGEECPPLRPRASKGDCEPPSQEHALARPQRRVVPPAPAASADSAPLAPGSKLPSVVIPAPGGRKRILLRQTTTPSVPRAPVKLALVDSIPTPPDDHLLHRCIRDLAEPWAHFWRGDLCSVPNSPACFGQALRCCVPALEVYQHLHLFSDGSLCRSPGSSCCGWGICAVFEGLVHGRKSFAFAGFAGGSLEPFLSMPLGAENTSYSAEVAAAAVATVWQLSVPKALPVTLWCDCQAVVGIIDGSMSPKQGQGCLSLASRLRSAVHLVAKAREQQCRVRWLPSHAGNPFNEFVDRVAKAGARCQIGDGRLAGAFWDLLRSPLLPWAWLAHGPDPALPEFRDLASGRYEARDTPPIECIPRPAPVAAGAIEARLALRICSCNVQTLRCKKPLVAQQLVDRRMVVAGLQETRMSHSSEINGAAFFEFFAAARNGEGGCALLFSRCTPYAWQGLRPLYFERSHFTCVHASPRCLAVRVKAPLLDVLVLSVHAPQSGQGLQAVTDWWNDFTEASWLRPHRGKVIACMDANAQLGSVESMHVGRHAGATETPAGSLLQEWLATTLAYLPATFFDRQGRCVPSASEPTWFFPSGNGYRVDYIAVPQSWFGVPCCPAVLDDFELLNKDHVPVQLDLSRQLIGPPPQGPRASQPFVKDPDSWPPEHVHQVRAELRRLPVIPWGESENVHVHTDKLFCAVKKVGAAARPANQRKCRPFIAESTKLLLDRSKHCRKWIKRLHGLKGALSRQSRGAAFSHEGWSSNDVDGMLAEACAAFQSIQTCLRNAVAEDKGRYAQQAHAKLLSAADPFAAKDFFRALRVLRPPGKKVLKPFSSLKVALAAEETHEDRVLAQQAHFAKLEAGVTCTPDALCKPSPPVAADARFDMADLPNLLELEGAVRAFRKGKAPGPEGIPDWVWALDATHSAKLLLPICLKTHLRLSEPISCKSTCLISLFKGKGSPSLVESHRAIALMSGPGKLIRKHLRPALIKAMQPSEFLQGGLPGSLLQGPHHFVRIHGALAKALKMSAAAIFIDVASAYYRVVRQAFEQGISSDAEVCQILDRLGVEPSSFHTVCQWLQGTHLVEGATPHQQRLLREFLTNTHFVMRGGTQLVQTFAGTRPGDSIADLLFALVQADFMNATRDRLREAGLLDDAISQMAFGEDKLLAPSWADDSVLLQCAATAEAQIDKTQRSLTLVHAEFLRRAMQPNYAPGKTEVVFSLRGVGAPAWRQRLLVRMGGLLPFRTHTGDLHVHCVRQYLHLGGYVLDRPAHLMDILRHMSMAHSAIKPLRRPVLRDARIPLKVRSMCLNSLAFSCASTTCATWGHLTGAEDKAWCRGFVRLARSLGRDDRWTGQPSLPDEKSVCRAFGLPSPRVYLRQQRLLHFQRLALTQPALLDLLLAEFHHAEMSWLSLLREDVLWAVGLQMMPAHVAEDFPLSLAAWSLHEPAAFRCSVRKAVRAWNQNAYEPAWLPVPALPSQEVVTPFSCEQCHRAFATCQQLAAHKFAVHGVKCDARRMAAGTTCCVCLTRYWTRERLVRHLHDSAQCLARMLEHELPEVQEVAPTAPELARLPATRLYGPLLPVTMPIAEVAASLAEHPPSADIWSSRWKSPAISRWVDVIQSSASEANCLGHLRALIDLMEHCTDFWMALHSAELSIDEQKEEEDEEEDLEEEEASAKTVEACALGLWADSPNRRLFQSRYALEDLMALPAPASAEAEVKLTTPLSKNVTLNAPLVAAPMDTVTEARMAIACALMGGIGVIHSNCSPAEQAKQVDLVKKWENGFIMDPFVLSQTHTVADVDNIRQKHDASTVCITDMGMMGNRRGRVEEHVGAEGLGEQVGIGLLMVVKMMTAIAIMTRVTDDKAPKLMPMNTDDSI</sequence>
<keyword evidence="2" id="KW-0863">Zinc-finger</keyword>
<comment type="similarity">
    <text evidence="1">Belongs to the IMPDH/GMPR family.</text>
</comment>
<dbReference type="GO" id="GO:0003938">
    <property type="term" value="F:IMP dehydrogenase activity"/>
    <property type="evidence" value="ECO:0007669"/>
    <property type="project" value="InterPro"/>
</dbReference>
<dbReference type="SMART" id="SM01240">
    <property type="entry name" value="IMPDH"/>
    <property type="match status" value="1"/>
</dbReference>
<keyword evidence="2" id="KW-0479">Metal-binding</keyword>
<dbReference type="PANTHER" id="PTHR11911:SF111">
    <property type="entry name" value="INOSINE-5'-MONOPHOSPHATE DEHYDROGENASE"/>
    <property type="match status" value="1"/>
</dbReference>
<dbReference type="EMBL" id="LSRX01000440">
    <property type="protein sequence ID" value="OLP97265.1"/>
    <property type="molecule type" value="Genomic_DNA"/>
</dbReference>
<evidence type="ECO:0000313" key="7">
    <source>
        <dbReference type="EMBL" id="OLP97265.1"/>
    </source>
</evidence>
<dbReference type="GO" id="GO:0006183">
    <property type="term" value="P:GTP biosynthetic process"/>
    <property type="evidence" value="ECO:0007669"/>
    <property type="project" value="TreeGrafter"/>
</dbReference>
<dbReference type="SUPFAM" id="SSF51412">
    <property type="entry name" value="Inosine monophosphate dehydrogenase (IMPDH)"/>
    <property type="match status" value="1"/>
</dbReference>
<feature type="compositionally biased region" description="Low complexity" evidence="4">
    <location>
        <begin position="1260"/>
        <end position="1269"/>
    </location>
</feature>
<dbReference type="InterPro" id="IPR013785">
    <property type="entry name" value="Aldolase_TIM"/>
</dbReference>
<reference evidence="7 8" key="1">
    <citation type="submission" date="2016-02" db="EMBL/GenBank/DDBJ databases">
        <title>Genome analysis of coral dinoflagellate symbionts highlights evolutionary adaptations to a symbiotic lifestyle.</title>
        <authorList>
            <person name="Aranda M."/>
            <person name="Li Y."/>
            <person name="Liew Y.J."/>
            <person name="Baumgarten S."/>
            <person name="Simakov O."/>
            <person name="Wilson M."/>
            <person name="Piel J."/>
            <person name="Ashoor H."/>
            <person name="Bougouffa S."/>
            <person name="Bajic V.B."/>
            <person name="Ryu T."/>
            <person name="Ravasi T."/>
            <person name="Bayer T."/>
            <person name="Micklem G."/>
            <person name="Kim H."/>
            <person name="Bhak J."/>
            <person name="Lajeunesse T.C."/>
            <person name="Voolstra C.R."/>
        </authorList>
    </citation>
    <scope>NUCLEOTIDE SEQUENCE [LARGE SCALE GENOMIC DNA]</scope>
    <source>
        <strain evidence="7 8">CCMP2467</strain>
    </source>
</reference>
<dbReference type="InterPro" id="IPR012337">
    <property type="entry name" value="RNaseH-like_sf"/>
</dbReference>
<dbReference type="GO" id="GO:0003676">
    <property type="term" value="F:nucleic acid binding"/>
    <property type="evidence" value="ECO:0007669"/>
    <property type="project" value="InterPro"/>
</dbReference>
<comment type="caution">
    <text evidence="7">The sequence shown here is derived from an EMBL/GenBank/DDBJ whole genome shotgun (WGS) entry which is preliminary data.</text>
</comment>
<dbReference type="PROSITE" id="PS50879">
    <property type="entry name" value="RNASE_H_1"/>
    <property type="match status" value="1"/>
</dbReference>
<name>A0A1Q9DQ30_SYMMI</name>
<feature type="region of interest" description="Disordered" evidence="4">
    <location>
        <begin position="811"/>
        <end position="830"/>
    </location>
</feature>
<dbReference type="InterPro" id="IPR001093">
    <property type="entry name" value="IMP_DH_GMPRt"/>
</dbReference>
<dbReference type="PROSITE" id="PS50157">
    <property type="entry name" value="ZINC_FINGER_C2H2_2"/>
    <property type="match status" value="1"/>
</dbReference>
<dbReference type="Gene3D" id="3.20.20.70">
    <property type="entry name" value="Aldolase class I"/>
    <property type="match status" value="1"/>
</dbReference>
<keyword evidence="2" id="KW-0862">Zinc</keyword>
<proteinExistence type="inferred from homology"/>
<dbReference type="OrthoDB" id="414749at2759"/>
<feature type="region of interest" description="Disordered" evidence="4">
    <location>
        <begin position="165"/>
        <end position="217"/>
    </location>
</feature>
<dbReference type="InterPro" id="IPR036691">
    <property type="entry name" value="Endo/exonu/phosph_ase_sf"/>
</dbReference>
<dbReference type="GO" id="GO:0005737">
    <property type="term" value="C:cytoplasm"/>
    <property type="evidence" value="ECO:0007669"/>
    <property type="project" value="TreeGrafter"/>
</dbReference>
<evidence type="ECO:0000256" key="1">
    <source>
        <dbReference type="ARBA" id="ARBA00005502"/>
    </source>
</evidence>
<dbReference type="InterPro" id="IPR005990">
    <property type="entry name" value="IMP_DH"/>
</dbReference>